<keyword evidence="1" id="KW-0472">Membrane</keyword>
<evidence type="ECO:0000313" key="3">
    <source>
        <dbReference type="Proteomes" id="UP000321947"/>
    </source>
</evidence>
<keyword evidence="1" id="KW-0812">Transmembrane</keyword>
<evidence type="ECO:0000313" key="2">
    <source>
        <dbReference type="EMBL" id="TYK07515.1"/>
    </source>
</evidence>
<keyword evidence="1" id="KW-1133">Transmembrane helix</keyword>
<feature type="transmembrane region" description="Helical" evidence="1">
    <location>
        <begin position="133"/>
        <end position="154"/>
    </location>
</feature>
<feature type="transmembrane region" description="Helical" evidence="1">
    <location>
        <begin position="200"/>
        <end position="217"/>
    </location>
</feature>
<evidence type="ECO:0000256" key="1">
    <source>
        <dbReference type="SAM" id="Phobius"/>
    </source>
</evidence>
<dbReference type="Proteomes" id="UP000321947">
    <property type="component" value="Unassembled WGS sequence"/>
</dbReference>
<proteinExistence type="predicted"/>
<organism evidence="2 3">
    <name type="scientific">Cucumis melo var. makuwa</name>
    <name type="common">Oriental melon</name>
    <dbReference type="NCBI Taxonomy" id="1194695"/>
    <lineage>
        <taxon>Eukaryota</taxon>
        <taxon>Viridiplantae</taxon>
        <taxon>Streptophyta</taxon>
        <taxon>Embryophyta</taxon>
        <taxon>Tracheophyta</taxon>
        <taxon>Spermatophyta</taxon>
        <taxon>Magnoliopsida</taxon>
        <taxon>eudicotyledons</taxon>
        <taxon>Gunneridae</taxon>
        <taxon>Pentapetalae</taxon>
        <taxon>rosids</taxon>
        <taxon>fabids</taxon>
        <taxon>Cucurbitales</taxon>
        <taxon>Cucurbitaceae</taxon>
        <taxon>Benincaseae</taxon>
        <taxon>Cucumis</taxon>
    </lineage>
</organism>
<comment type="caution">
    <text evidence="2">The sequence shown here is derived from an EMBL/GenBank/DDBJ whole genome shotgun (WGS) entry which is preliminary data.</text>
</comment>
<gene>
    <name evidence="2" type="ORF">E5676_scaffold702G00010</name>
</gene>
<sequence length="222" mass="24763">MQSRVHRASLFGRRRVKQETRCVGEVTLEFRNFTVSAVEANSPLLGSIRLDTDLNEILATSQTLCPTQNTYWQSIMKLPQTKAVYQAPGSRSLPGKWVKHFGNGTVSFRITRPICASFGITRLMCTSFGITRLLCVSFGITRLICASFGITRLIYASFGIIRLICASDGITGLIDVRVWQGADRRGARRMREGHMDASGFLYASADVFCYLLCFFIVRSSHG</sequence>
<dbReference type="AlphaFoldDB" id="A0A5D3C7Q9"/>
<protein>
    <submittedName>
        <fullName evidence="2">Uncharacterized protein</fullName>
    </submittedName>
</protein>
<name>A0A5D3C7Q9_CUCMM</name>
<accession>A0A5D3C7Q9</accession>
<reference evidence="2 3" key="1">
    <citation type="submission" date="2019-08" db="EMBL/GenBank/DDBJ databases">
        <title>Draft genome sequences of two oriental melons (Cucumis melo L. var makuwa).</title>
        <authorList>
            <person name="Kwon S.-Y."/>
        </authorList>
    </citation>
    <scope>NUCLEOTIDE SEQUENCE [LARGE SCALE GENOMIC DNA]</scope>
    <source>
        <strain evidence="3">cv. Chang Bougi</strain>
        <tissue evidence="2">Leaf</tissue>
    </source>
</reference>
<dbReference type="EMBL" id="SSTD01013232">
    <property type="protein sequence ID" value="TYK07515.1"/>
    <property type="molecule type" value="Genomic_DNA"/>
</dbReference>
<feature type="transmembrane region" description="Helical" evidence="1">
    <location>
        <begin position="160"/>
        <end position="179"/>
    </location>
</feature>